<dbReference type="EMBL" id="SBIW01000004">
    <property type="protein sequence ID" value="RWY52356.1"/>
    <property type="molecule type" value="Genomic_DNA"/>
</dbReference>
<gene>
    <name evidence="1" type="ORF">EPL05_10625</name>
</gene>
<evidence type="ECO:0000313" key="2">
    <source>
        <dbReference type="Proteomes" id="UP000286701"/>
    </source>
</evidence>
<reference evidence="1 2" key="1">
    <citation type="submission" date="2019-01" db="EMBL/GenBank/DDBJ databases">
        <title>Mucilaginibacter antarcticum sp. nov., isolated from antarctic soil.</title>
        <authorList>
            <person name="Yan Y.-Q."/>
            <person name="Du Z.-J."/>
        </authorList>
    </citation>
    <scope>NUCLEOTIDE SEQUENCE [LARGE SCALE GENOMIC DNA]</scope>
    <source>
        <strain evidence="1 2">F01003</strain>
    </source>
</reference>
<keyword evidence="2" id="KW-1185">Reference proteome</keyword>
<proteinExistence type="predicted"/>
<dbReference type="RefSeq" id="WP_128533942.1">
    <property type="nucleotide sequence ID" value="NZ_SBIW01000004.1"/>
</dbReference>
<evidence type="ECO:0000313" key="1">
    <source>
        <dbReference type="EMBL" id="RWY52356.1"/>
    </source>
</evidence>
<protein>
    <recommendedName>
        <fullName evidence="3">DUF2946 domain-containing protein</fullName>
    </recommendedName>
</protein>
<evidence type="ECO:0008006" key="3">
    <source>
        <dbReference type="Google" id="ProtNLM"/>
    </source>
</evidence>
<organism evidence="1 2">
    <name type="scientific">Mucilaginibacter gilvus</name>
    <dbReference type="NCBI Taxonomy" id="2305909"/>
    <lineage>
        <taxon>Bacteria</taxon>
        <taxon>Pseudomonadati</taxon>
        <taxon>Bacteroidota</taxon>
        <taxon>Sphingobacteriia</taxon>
        <taxon>Sphingobacteriales</taxon>
        <taxon>Sphingobacteriaceae</taxon>
        <taxon>Mucilaginibacter</taxon>
    </lineage>
</organism>
<accession>A0A3S3X7P2</accession>
<dbReference type="AlphaFoldDB" id="A0A3S3X7P2"/>
<dbReference type="OrthoDB" id="797432at2"/>
<name>A0A3S3X7P2_9SPHI</name>
<sequence length="110" mass="12285">MKKSTYHIIYSWALLLCFVTGQYMVYAHQHNQVKNLHSSANHDCKSSSHTIVKEKCEICDSMHHNAMDLSASVEVHTPLIITKHSFKSSPYDFTSIALILAAGRAPPIAS</sequence>
<comment type="caution">
    <text evidence="1">The sequence shown here is derived from an EMBL/GenBank/DDBJ whole genome shotgun (WGS) entry which is preliminary data.</text>
</comment>
<dbReference type="Proteomes" id="UP000286701">
    <property type="component" value="Unassembled WGS sequence"/>
</dbReference>